<dbReference type="Proteomes" id="UP001596105">
    <property type="component" value="Unassembled WGS sequence"/>
</dbReference>
<evidence type="ECO:0000313" key="4">
    <source>
        <dbReference type="EMBL" id="MFC5467228.1"/>
    </source>
</evidence>
<feature type="region of interest" description="Disordered" evidence="1">
    <location>
        <begin position="28"/>
        <end position="58"/>
    </location>
</feature>
<gene>
    <name evidence="4" type="ORF">ACFPPD_00755</name>
</gene>
<dbReference type="PROSITE" id="PS51257">
    <property type="entry name" value="PROKAR_LIPOPROTEIN"/>
    <property type="match status" value="1"/>
</dbReference>
<keyword evidence="5" id="KW-1185">Reference proteome</keyword>
<feature type="domain" description="DUF3502" evidence="3">
    <location>
        <begin position="471"/>
        <end position="539"/>
    </location>
</feature>
<organism evidence="4 5">
    <name type="scientific">Cohnella suwonensis</name>
    <dbReference type="NCBI Taxonomy" id="696072"/>
    <lineage>
        <taxon>Bacteria</taxon>
        <taxon>Bacillati</taxon>
        <taxon>Bacillota</taxon>
        <taxon>Bacilli</taxon>
        <taxon>Bacillales</taxon>
        <taxon>Paenibacillaceae</taxon>
        <taxon>Cohnella</taxon>
    </lineage>
</organism>
<dbReference type="RefSeq" id="WP_209747788.1">
    <property type="nucleotide sequence ID" value="NZ_JBHSMH010000001.1"/>
</dbReference>
<protein>
    <submittedName>
        <fullName evidence="4">DUF3502 domain-containing protein</fullName>
    </submittedName>
</protein>
<proteinExistence type="predicted"/>
<reference evidence="5" key="1">
    <citation type="journal article" date="2019" name="Int. J. Syst. Evol. Microbiol.">
        <title>The Global Catalogue of Microorganisms (GCM) 10K type strain sequencing project: providing services to taxonomists for standard genome sequencing and annotation.</title>
        <authorList>
            <consortium name="The Broad Institute Genomics Platform"/>
            <consortium name="The Broad Institute Genome Sequencing Center for Infectious Disease"/>
            <person name="Wu L."/>
            <person name="Ma J."/>
        </authorList>
    </citation>
    <scope>NUCLEOTIDE SEQUENCE [LARGE SCALE GENOMIC DNA]</scope>
    <source>
        <strain evidence="5">CCUG 57113</strain>
    </source>
</reference>
<comment type="caution">
    <text evidence="4">The sequence shown here is derived from an EMBL/GenBank/DDBJ whole genome shotgun (WGS) entry which is preliminary data.</text>
</comment>
<dbReference type="Gene3D" id="3.40.190.10">
    <property type="entry name" value="Periplasmic binding protein-like II"/>
    <property type="match status" value="2"/>
</dbReference>
<accession>A0ABW0LRM7</accession>
<dbReference type="PANTHER" id="PTHR43649">
    <property type="entry name" value="ARABINOSE-BINDING PROTEIN-RELATED"/>
    <property type="match status" value="1"/>
</dbReference>
<keyword evidence="2" id="KW-0732">Signal</keyword>
<evidence type="ECO:0000256" key="1">
    <source>
        <dbReference type="SAM" id="MobiDB-lite"/>
    </source>
</evidence>
<dbReference type="EMBL" id="JBHSMH010000001">
    <property type="protein sequence ID" value="MFC5467228.1"/>
    <property type="molecule type" value="Genomic_DNA"/>
</dbReference>
<evidence type="ECO:0000256" key="2">
    <source>
        <dbReference type="SAM" id="SignalP"/>
    </source>
</evidence>
<dbReference type="Pfam" id="PF12010">
    <property type="entry name" value="DUF3502"/>
    <property type="match status" value="1"/>
</dbReference>
<sequence length="543" mass="58772">MKKSLFSVMSMLVMLSLVLAACGNNNNASESPSGASTGSAEPSATASASASSPESAAPAIDNSKEVKLVGYLLGEAPKGMPDVMAALNEKLKKDINATLEINYIGWGDVASKYPLILASGEDVDFVFAADWNFYIPEANKGSFKELTPDLLEQYMPKYFAKQDPAAYQAAQVNGKQFMIPTTTPDRKVGVIVIRKDIMDKAGLTNPTKMSDLEPYFAEIKKDYPDMIPLNLDSQYDLPAPFGALVQEKFAYAGAPQDSGDPSSVGNYSDLEDATGKILSITDEPVQSSFKYGAETMKKWYDAGYVNKNPYSNKVRSKDNFCEGKSGVAFGNSVDIQATLASCKDKGIETYIIPVLSPSGHSQSNSWLNNGIAVAASSKNPERALQALDLIMEDQSYVYTAYYGIEGKNYAITADDKLTLPEGVTAADNTYPPDAAGFWFVDKDYFKPSVSWTDSYIELNDKIKGYLLPATYLGFSFNNDKVKSEIASLKNVSTQYFMPMAIGAVKDVDKAFDTLASKMNSAGVDKVKTELETQAAAFLAAKGQ</sequence>
<dbReference type="InterPro" id="IPR050490">
    <property type="entry name" value="Bact_solute-bd_prot1"/>
</dbReference>
<name>A0ABW0LRM7_9BACL</name>
<dbReference type="PANTHER" id="PTHR43649:SF17">
    <property type="entry name" value="ABC TRANSPORTER SOLUTE BINDING PROTEIN-SUGAR TRANSPORT"/>
    <property type="match status" value="1"/>
</dbReference>
<evidence type="ECO:0000259" key="3">
    <source>
        <dbReference type="Pfam" id="PF12010"/>
    </source>
</evidence>
<feature type="chain" id="PRO_5046006800" evidence="2">
    <location>
        <begin position="21"/>
        <end position="543"/>
    </location>
</feature>
<evidence type="ECO:0000313" key="5">
    <source>
        <dbReference type="Proteomes" id="UP001596105"/>
    </source>
</evidence>
<feature type="signal peptide" evidence="2">
    <location>
        <begin position="1"/>
        <end position="20"/>
    </location>
</feature>
<dbReference type="InterPro" id="IPR022627">
    <property type="entry name" value="DUF3502"/>
</dbReference>
<dbReference type="SUPFAM" id="SSF53850">
    <property type="entry name" value="Periplasmic binding protein-like II"/>
    <property type="match status" value="1"/>
</dbReference>